<keyword evidence="10 11" id="KW-0472">Membrane</keyword>
<accession>A0AAX1PIJ5</accession>
<comment type="subcellular location">
    <subcellularLocation>
        <location evidence="11">Cell inner membrane</location>
        <topology evidence="11">Multi-pass membrane protein</topology>
    </subcellularLocation>
    <subcellularLocation>
        <location evidence="1">Cell membrane</location>
        <topology evidence="1">Multi-pass membrane protein</topology>
    </subcellularLocation>
</comment>
<keyword evidence="4 11" id="KW-1003">Cell membrane</keyword>
<comment type="similarity">
    <text evidence="2 11">Belongs to the ABC-2 integral membrane protein family.</text>
</comment>
<evidence type="ECO:0000313" key="13">
    <source>
        <dbReference type="EMBL" id="RAJ04765.1"/>
    </source>
</evidence>
<dbReference type="PRINTS" id="PR00164">
    <property type="entry name" value="ABC2TRNSPORT"/>
</dbReference>
<dbReference type="GO" id="GO:0015774">
    <property type="term" value="P:polysaccharide transport"/>
    <property type="evidence" value="ECO:0007669"/>
    <property type="project" value="UniProtKB-KW"/>
</dbReference>
<comment type="caution">
    <text evidence="13">The sequence shown here is derived from an EMBL/GenBank/DDBJ whole genome shotgun (WGS) entry which is preliminary data.</text>
</comment>
<dbReference type="InterPro" id="IPR000412">
    <property type="entry name" value="ABC_2_transport"/>
</dbReference>
<evidence type="ECO:0000259" key="12">
    <source>
        <dbReference type="PROSITE" id="PS51012"/>
    </source>
</evidence>
<keyword evidence="3 11" id="KW-0813">Transport</keyword>
<evidence type="ECO:0000256" key="7">
    <source>
        <dbReference type="ARBA" id="ARBA00022903"/>
    </source>
</evidence>
<dbReference type="Pfam" id="PF01061">
    <property type="entry name" value="ABC2_membrane"/>
    <property type="match status" value="1"/>
</dbReference>
<dbReference type="PANTHER" id="PTHR30413">
    <property type="entry name" value="INNER MEMBRANE TRANSPORT PERMEASE"/>
    <property type="match status" value="1"/>
</dbReference>
<evidence type="ECO:0000256" key="5">
    <source>
        <dbReference type="ARBA" id="ARBA00022597"/>
    </source>
</evidence>
<dbReference type="PANTHER" id="PTHR30413:SF10">
    <property type="entry name" value="CAPSULE POLYSACCHARIDE EXPORT INNER-MEMBRANE PROTEIN CTRC"/>
    <property type="match status" value="1"/>
</dbReference>
<dbReference type="AlphaFoldDB" id="A0AAX1PIJ5"/>
<evidence type="ECO:0000313" key="14">
    <source>
        <dbReference type="Proteomes" id="UP000249422"/>
    </source>
</evidence>
<evidence type="ECO:0000256" key="11">
    <source>
        <dbReference type="RuleBase" id="RU361157"/>
    </source>
</evidence>
<dbReference type="GO" id="GO:0140359">
    <property type="term" value="F:ABC-type transporter activity"/>
    <property type="evidence" value="ECO:0007669"/>
    <property type="project" value="InterPro"/>
</dbReference>
<keyword evidence="5" id="KW-0762">Sugar transport</keyword>
<name>A0AAX1PIJ5_AERSA</name>
<evidence type="ECO:0000256" key="8">
    <source>
        <dbReference type="ARBA" id="ARBA00022989"/>
    </source>
</evidence>
<feature type="transmembrane region" description="Helical" evidence="11">
    <location>
        <begin position="140"/>
        <end position="160"/>
    </location>
</feature>
<keyword evidence="7" id="KW-0972">Capsule biogenesis/degradation</keyword>
<evidence type="ECO:0000256" key="6">
    <source>
        <dbReference type="ARBA" id="ARBA00022692"/>
    </source>
</evidence>
<feature type="transmembrane region" description="Helical" evidence="11">
    <location>
        <begin position="224"/>
        <end position="243"/>
    </location>
</feature>
<proteinExistence type="inferred from homology"/>
<dbReference type="GO" id="GO:0043190">
    <property type="term" value="C:ATP-binding cassette (ABC) transporter complex"/>
    <property type="evidence" value="ECO:0007669"/>
    <property type="project" value="InterPro"/>
</dbReference>
<dbReference type="EMBL" id="QLLM01000008">
    <property type="protein sequence ID" value="RAJ04765.1"/>
    <property type="molecule type" value="Genomic_DNA"/>
</dbReference>
<evidence type="ECO:0000256" key="10">
    <source>
        <dbReference type="ARBA" id="ARBA00023136"/>
    </source>
</evidence>
<feature type="transmembrane region" description="Helical" evidence="11">
    <location>
        <begin position="105"/>
        <end position="128"/>
    </location>
</feature>
<feature type="domain" description="ABC transmembrane type-2" evidence="12">
    <location>
        <begin position="25"/>
        <end position="246"/>
    </location>
</feature>
<dbReference type="GO" id="GO:0015920">
    <property type="term" value="P:lipopolysaccharide transport"/>
    <property type="evidence" value="ECO:0007669"/>
    <property type="project" value="TreeGrafter"/>
</dbReference>
<feature type="transmembrane region" description="Helical" evidence="11">
    <location>
        <begin position="172"/>
        <end position="190"/>
    </location>
</feature>
<keyword evidence="8 11" id="KW-1133">Transmembrane helix</keyword>
<sequence>MTVLKDVTFGLLMRELKTRFGSYRMGYTWAVLDPLFAISVFCFIFGMRQRNGFGGVEAPVFIAAGYLPFMMFQNMASQLQSAVSANKGLFCYRQVTPFATLFSRFLLETLIGVLVAFVLILGLMWFGFDAMPADPLAVLTGYGLLMVFSFALGTLFCIATSLSEEARKLIPILMRPMMWISAVFFPLAAVPQSYQHLLLWNPIVHALELIRSGWIAGFQTQGGSWSYLVSTTLILLTFAMSAYRLSHRRLIAS</sequence>
<dbReference type="InterPro" id="IPR047817">
    <property type="entry name" value="ABC2_TM_bact-type"/>
</dbReference>
<dbReference type="PROSITE" id="PS51012">
    <property type="entry name" value="ABC_TM2"/>
    <property type="match status" value="1"/>
</dbReference>
<comment type="caution">
    <text evidence="11">Lacks conserved residue(s) required for the propagation of feature annotation.</text>
</comment>
<evidence type="ECO:0000256" key="2">
    <source>
        <dbReference type="ARBA" id="ARBA00007783"/>
    </source>
</evidence>
<protein>
    <recommendedName>
        <fullName evidence="11">Transport permease protein</fullName>
    </recommendedName>
</protein>
<evidence type="ECO:0000256" key="9">
    <source>
        <dbReference type="ARBA" id="ARBA00023047"/>
    </source>
</evidence>
<gene>
    <name evidence="13" type="ORF">DEU50_108147</name>
</gene>
<dbReference type="Proteomes" id="UP000249422">
    <property type="component" value="Unassembled WGS sequence"/>
</dbReference>
<evidence type="ECO:0000256" key="1">
    <source>
        <dbReference type="ARBA" id="ARBA00004651"/>
    </source>
</evidence>
<evidence type="ECO:0000256" key="3">
    <source>
        <dbReference type="ARBA" id="ARBA00022448"/>
    </source>
</evidence>
<keyword evidence="6 11" id="KW-0812">Transmembrane</keyword>
<keyword evidence="9" id="KW-0625">Polysaccharide transport</keyword>
<organism evidence="13 14">
    <name type="scientific">Aeromonas salmonicida</name>
    <dbReference type="NCBI Taxonomy" id="645"/>
    <lineage>
        <taxon>Bacteria</taxon>
        <taxon>Pseudomonadati</taxon>
        <taxon>Pseudomonadota</taxon>
        <taxon>Gammaproteobacteria</taxon>
        <taxon>Aeromonadales</taxon>
        <taxon>Aeromonadaceae</taxon>
        <taxon>Aeromonas</taxon>
    </lineage>
</organism>
<feature type="transmembrane region" description="Helical" evidence="11">
    <location>
        <begin position="27"/>
        <end position="47"/>
    </location>
</feature>
<dbReference type="PIRSF" id="PIRSF006648">
    <property type="entry name" value="DrrB"/>
    <property type="match status" value="1"/>
</dbReference>
<evidence type="ECO:0000256" key="4">
    <source>
        <dbReference type="ARBA" id="ARBA00022475"/>
    </source>
</evidence>
<dbReference type="InterPro" id="IPR013525">
    <property type="entry name" value="ABC2_TM"/>
</dbReference>
<reference evidence="13 14" key="1">
    <citation type="submission" date="2018-06" db="EMBL/GenBank/DDBJ databases">
        <title>Freshwater and sediment microbial communities from various areas in North America, analyzing microbe dynamics in response to fracking.</title>
        <authorList>
            <person name="Lamendella R."/>
        </authorList>
    </citation>
    <scope>NUCLEOTIDE SEQUENCE [LARGE SCALE GENOMIC DNA]</scope>
    <source>
        <strain evidence="13 14">17</strain>
    </source>
</reference>